<dbReference type="AlphaFoldDB" id="A0A8J2PNL5"/>
<evidence type="ECO:0000256" key="5">
    <source>
        <dbReference type="SAM" id="SignalP"/>
    </source>
</evidence>
<dbReference type="InterPro" id="IPR001254">
    <property type="entry name" value="Trypsin_dom"/>
</dbReference>
<name>A0A8J2PNL5_9HEXA</name>
<dbReference type="GO" id="GO:0004252">
    <property type="term" value="F:serine-type endopeptidase activity"/>
    <property type="evidence" value="ECO:0007669"/>
    <property type="project" value="InterPro"/>
</dbReference>
<dbReference type="PANTHER" id="PTHR24256">
    <property type="entry name" value="TRYPTASE-RELATED"/>
    <property type="match status" value="1"/>
</dbReference>
<protein>
    <recommendedName>
        <fullName evidence="6">Peptidase S1 domain-containing protein</fullName>
    </recommendedName>
</protein>
<evidence type="ECO:0000256" key="2">
    <source>
        <dbReference type="ARBA" id="ARBA00023157"/>
    </source>
</evidence>
<keyword evidence="2" id="KW-1015">Disulfide bond</keyword>
<keyword evidence="3" id="KW-0325">Glycoprotein</keyword>
<sequence>MKALILASSIYLFLSIFLFHRISAAEDTTSRRPLPPRLKNIKLLSSELLLDKKLDISSHPNFYLLPNTSQCGYSAGYLNKKDSSKLTNDTTSSAARQKRLVGGNYPMLGIFPWAARVELIDGETGNFSLRCGATLINSRYILTSARCLTGLPSAQTLKHIILGTPDRRSSYQCAGENDTVNCVNSTLVDIDDTIIHEEFVKTSAWNDIALIRMSDEVKFSDYVRPVCLPTNDDVLSTWTNNRLTAYGWGRQESDDESEPYYYSWNLQSLNISMNTRDSCDRVYRRMTGKLNKSRFCAGGEAEKGTCKADTGGPVMKKVPVKIAQSSMTEDRYYQFGIIHFGRCALEGIPSIYVNVMYYMNWILDNIEP</sequence>
<dbReference type="SMART" id="SM00020">
    <property type="entry name" value="Tryp_SPc"/>
    <property type="match status" value="1"/>
</dbReference>
<evidence type="ECO:0000256" key="3">
    <source>
        <dbReference type="ARBA" id="ARBA00023180"/>
    </source>
</evidence>
<dbReference type="PROSITE" id="PS50240">
    <property type="entry name" value="TRYPSIN_DOM"/>
    <property type="match status" value="1"/>
</dbReference>
<dbReference type="GO" id="GO:0006508">
    <property type="term" value="P:proteolysis"/>
    <property type="evidence" value="ECO:0007669"/>
    <property type="project" value="InterPro"/>
</dbReference>
<evidence type="ECO:0000259" key="6">
    <source>
        <dbReference type="PROSITE" id="PS50240"/>
    </source>
</evidence>
<evidence type="ECO:0000256" key="4">
    <source>
        <dbReference type="ARBA" id="ARBA00024195"/>
    </source>
</evidence>
<gene>
    <name evidence="7" type="ORF">AFUS01_LOCUS46850</name>
</gene>
<dbReference type="Pfam" id="PF00089">
    <property type="entry name" value="Trypsin"/>
    <property type="match status" value="1"/>
</dbReference>
<feature type="domain" description="Peptidase S1" evidence="6">
    <location>
        <begin position="100"/>
        <end position="367"/>
    </location>
</feature>
<feature type="chain" id="PRO_5035260615" description="Peptidase S1 domain-containing protein" evidence="5">
    <location>
        <begin position="25"/>
        <end position="368"/>
    </location>
</feature>
<proteinExistence type="inferred from homology"/>
<evidence type="ECO:0000313" key="7">
    <source>
        <dbReference type="EMBL" id="CAG7837793.1"/>
    </source>
</evidence>
<comment type="caution">
    <text evidence="7">The sequence shown here is derived from an EMBL/GenBank/DDBJ whole genome shotgun (WGS) entry which is preliminary data.</text>
</comment>
<organism evidence="7 8">
    <name type="scientific">Allacma fusca</name>
    <dbReference type="NCBI Taxonomy" id="39272"/>
    <lineage>
        <taxon>Eukaryota</taxon>
        <taxon>Metazoa</taxon>
        <taxon>Ecdysozoa</taxon>
        <taxon>Arthropoda</taxon>
        <taxon>Hexapoda</taxon>
        <taxon>Collembola</taxon>
        <taxon>Symphypleona</taxon>
        <taxon>Sminthuridae</taxon>
        <taxon>Allacma</taxon>
    </lineage>
</organism>
<dbReference type="EMBL" id="CAJVCH010571540">
    <property type="protein sequence ID" value="CAG7837793.1"/>
    <property type="molecule type" value="Genomic_DNA"/>
</dbReference>
<dbReference type="InterPro" id="IPR051487">
    <property type="entry name" value="Ser/Thr_Proteases_Immune/Dev"/>
</dbReference>
<evidence type="ECO:0000313" key="8">
    <source>
        <dbReference type="Proteomes" id="UP000708208"/>
    </source>
</evidence>
<evidence type="ECO:0000256" key="1">
    <source>
        <dbReference type="ARBA" id="ARBA00022729"/>
    </source>
</evidence>
<feature type="signal peptide" evidence="5">
    <location>
        <begin position="1"/>
        <end position="24"/>
    </location>
</feature>
<dbReference type="FunFam" id="2.40.10.10:FF:000028">
    <property type="entry name" value="Serine protease easter"/>
    <property type="match status" value="1"/>
</dbReference>
<dbReference type="Proteomes" id="UP000708208">
    <property type="component" value="Unassembled WGS sequence"/>
</dbReference>
<reference evidence="7" key="1">
    <citation type="submission" date="2021-06" db="EMBL/GenBank/DDBJ databases">
        <authorList>
            <person name="Hodson N. C."/>
            <person name="Mongue J. A."/>
            <person name="Jaron S. K."/>
        </authorList>
    </citation>
    <scope>NUCLEOTIDE SEQUENCE</scope>
</reference>
<comment type="similarity">
    <text evidence="4">Belongs to the peptidase S1 family. CLIP subfamily.</text>
</comment>
<dbReference type="OrthoDB" id="9981647at2759"/>
<keyword evidence="8" id="KW-1185">Reference proteome</keyword>
<accession>A0A8J2PNL5</accession>
<keyword evidence="1 5" id="KW-0732">Signal</keyword>
<dbReference type="CDD" id="cd00190">
    <property type="entry name" value="Tryp_SPc"/>
    <property type="match status" value="1"/>
</dbReference>